<sequence length="274" mass="31987">MSEQAAGHGIYWGNVRHRRFTPKSHRFNYRVMQWWFNLDALDAAERQSKLLSTSHKRAYFRFHEPDYVPSVPRNGSIADCHTLADAVRHKMAELAGKPVIGTVFFLGNIRTFGLFFSPINCYYLRDNQGEFRYMLAEVSNTPWNERHYYLLDLSDVRDHEKAFHVSPFNPMNMRYHWRLTKPSMDTGSPLLVHIECHVDEKHFDASLALTREPLNQSTIRNVFRRHPLMILKILGGIYWQALKLLIKRVPFYGHPGKPNNKVSDNGANSRSKES</sequence>
<organism evidence="1 2">
    <name type="scientific">Aliidiomarina halalkaliphila</name>
    <dbReference type="NCBI Taxonomy" id="2593535"/>
    <lineage>
        <taxon>Bacteria</taxon>
        <taxon>Pseudomonadati</taxon>
        <taxon>Pseudomonadota</taxon>
        <taxon>Gammaproteobacteria</taxon>
        <taxon>Alteromonadales</taxon>
        <taxon>Idiomarinaceae</taxon>
        <taxon>Aliidiomarina</taxon>
    </lineage>
</organism>
<proteinExistence type="predicted"/>
<dbReference type="EMBL" id="VJWL01000001">
    <property type="protein sequence ID" value="TRW50529.1"/>
    <property type="molecule type" value="Genomic_DNA"/>
</dbReference>
<dbReference type="PANTHER" id="PTHR33973:SF4">
    <property type="entry name" value="OS07G0153300 PROTEIN"/>
    <property type="match status" value="1"/>
</dbReference>
<dbReference type="OrthoDB" id="9778801at2"/>
<dbReference type="InterPro" id="IPR010775">
    <property type="entry name" value="DUF1365"/>
</dbReference>
<dbReference type="Pfam" id="PF07103">
    <property type="entry name" value="DUF1365"/>
    <property type="match status" value="1"/>
</dbReference>
<dbReference type="Proteomes" id="UP000320359">
    <property type="component" value="Unassembled WGS sequence"/>
</dbReference>
<reference evidence="1 2" key="1">
    <citation type="submission" date="2019-07" db="EMBL/GenBank/DDBJ databases">
        <authorList>
            <person name="Yang M."/>
            <person name="Zhao D."/>
            <person name="Xiang H."/>
        </authorList>
    </citation>
    <scope>NUCLEOTIDE SEQUENCE [LARGE SCALE GENOMIC DNA]</scope>
    <source>
        <strain evidence="1 2">IM1326</strain>
    </source>
</reference>
<name>A0A552X6D4_9GAMM</name>
<dbReference type="AlphaFoldDB" id="A0A552X6D4"/>
<accession>A0A552X6D4</accession>
<comment type="caution">
    <text evidence="1">The sequence shown here is derived from an EMBL/GenBank/DDBJ whole genome shotgun (WGS) entry which is preliminary data.</text>
</comment>
<keyword evidence="2" id="KW-1185">Reference proteome</keyword>
<evidence type="ECO:0000313" key="1">
    <source>
        <dbReference type="EMBL" id="TRW50529.1"/>
    </source>
</evidence>
<evidence type="ECO:0000313" key="2">
    <source>
        <dbReference type="Proteomes" id="UP000320359"/>
    </source>
</evidence>
<gene>
    <name evidence="1" type="ORF">FM042_03030</name>
</gene>
<protein>
    <submittedName>
        <fullName evidence="1">DUF1365 domain-containing protein</fullName>
    </submittedName>
</protein>
<dbReference type="PANTHER" id="PTHR33973">
    <property type="entry name" value="OS07G0153300 PROTEIN"/>
    <property type="match status" value="1"/>
</dbReference>